<evidence type="ECO:0000313" key="1">
    <source>
        <dbReference type="EMBL" id="CAB4026149.1"/>
    </source>
</evidence>
<proteinExistence type="predicted"/>
<evidence type="ECO:0000313" key="2">
    <source>
        <dbReference type="Proteomes" id="UP001152795"/>
    </source>
</evidence>
<gene>
    <name evidence="1" type="ORF">PACLA_8A001497</name>
</gene>
<organism evidence="1 2">
    <name type="scientific">Paramuricea clavata</name>
    <name type="common">Red gorgonian</name>
    <name type="synonym">Violescent sea-whip</name>
    <dbReference type="NCBI Taxonomy" id="317549"/>
    <lineage>
        <taxon>Eukaryota</taxon>
        <taxon>Metazoa</taxon>
        <taxon>Cnidaria</taxon>
        <taxon>Anthozoa</taxon>
        <taxon>Octocorallia</taxon>
        <taxon>Malacalcyonacea</taxon>
        <taxon>Plexauridae</taxon>
        <taxon>Paramuricea</taxon>
    </lineage>
</organism>
<dbReference type="AlphaFoldDB" id="A0A6S7L112"/>
<name>A0A6S7L112_PARCT</name>
<keyword evidence="2" id="KW-1185">Reference proteome</keyword>
<accession>A0A6S7L112</accession>
<dbReference type="EMBL" id="CACRXK020014039">
    <property type="protein sequence ID" value="CAB4026149.1"/>
    <property type="molecule type" value="Genomic_DNA"/>
</dbReference>
<feature type="non-terminal residue" evidence="1">
    <location>
        <position position="1"/>
    </location>
</feature>
<comment type="caution">
    <text evidence="1">The sequence shown here is derived from an EMBL/GenBank/DDBJ whole genome shotgun (WGS) entry which is preliminary data.</text>
</comment>
<protein>
    <submittedName>
        <fullName evidence="1">Uncharacterized protein</fullName>
    </submittedName>
</protein>
<reference evidence="1" key="1">
    <citation type="submission" date="2020-04" db="EMBL/GenBank/DDBJ databases">
        <authorList>
            <person name="Alioto T."/>
            <person name="Alioto T."/>
            <person name="Gomez Garrido J."/>
        </authorList>
    </citation>
    <scope>NUCLEOTIDE SEQUENCE</scope>
    <source>
        <strain evidence="1">A484AB</strain>
    </source>
</reference>
<dbReference type="Proteomes" id="UP001152795">
    <property type="component" value="Unassembled WGS sequence"/>
</dbReference>
<sequence length="111" mass="12716">MNLPTPIYFCWWGLVHPNILDSVGSRKKYSPSVPLTVIPYMLPITTARSRNRKQRLSPLLEIHNFKICSASDKLAIEQNDRKTRGGGGILIFRKFRGTHQNKRQISLLITV</sequence>